<dbReference type="InterPro" id="IPR044974">
    <property type="entry name" value="Disease_R_plants"/>
</dbReference>
<dbReference type="Gene3D" id="3.80.10.10">
    <property type="entry name" value="Ribonuclease Inhibitor"/>
    <property type="match status" value="1"/>
</dbReference>
<dbReference type="Gene3D" id="3.40.50.300">
    <property type="entry name" value="P-loop containing nucleotide triphosphate hydrolases"/>
    <property type="match status" value="1"/>
</dbReference>
<evidence type="ECO:0000259" key="4">
    <source>
        <dbReference type="Pfam" id="PF23559"/>
    </source>
</evidence>
<dbReference type="Gene3D" id="1.10.10.10">
    <property type="entry name" value="Winged helix-like DNA-binding domain superfamily/Winged helix DNA-binding domain"/>
    <property type="match status" value="1"/>
</dbReference>
<dbReference type="SMR" id="A0A067F591"/>
<dbReference type="InterPro" id="IPR002182">
    <property type="entry name" value="NB-ARC"/>
</dbReference>
<dbReference type="InterPro" id="IPR055414">
    <property type="entry name" value="LRR_R13L4/SHOC2-like"/>
</dbReference>
<dbReference type="EMBL" id="KK784919">
    <property type="protein sequence ID" value="KDO62564.1"/>
    <property type="molecule type" value="Genomic_DNA"/>
</dbReference>
<keyword evidence="2" id="KW-0611">Plant defense</keyword>
<dbReference type="SUPFAM" id="SSF52540">
    <property type="entry name" value="P-loop containing nucleoside triphosphate hydrolases"/>
    <property type="match status" value="1"/>
</dbReference>
<evidence type="ECO:0000256" key="2">
    <source>
        <dbReference type="ARBA" id="ARBA00022821"/>
    </source>
</evidence>
<dbReference type="Pfam" id="PF00931">
    <property type="entry name" value="NB-ARC"/>
    <property type="match status" value="1"/>
</dbReference>
<accession>A0A067F591</accession>
<keyword evidence="1" id="KW-0677">Repeat</keyword>
<gene>
    <name evidence="6" type="ORF">CISIN_1g003387mg</name>
</gene>
<dbReference type="AlphaFoldDB" id="A0A067F591"/>
<protein>
    <submittedName>
        <fullName evidence="6">Uncharacterized protein</fullName>
    </submittedName>
</protein>
<dbReference type="GO" id="GO:0051707">
    <property type="term" value="P:response to other organism"/>
    <property type="evidence" value="ECO:0007669"/>
    <property type="project" value="UniProtKB-ARBA"/>
</dbReference>
<name>A0A067F591_CITSI</name>
<keyword evidence="7" id="KW-1185">Reference proteome</keyword>
<dbReference type="Pfam" id="PF23559">
    <property type="entry name" value="WHD_DRP"/>
    <property type="match status" value="1"/>
</dbReference>
<feature type="domain" description="NB-ARC" evidence="3">
    <location>
        <begin position="162"/>
        <end position="304"/>
    </location>
</feature>
<feature type="domain" description="Disease resistance protein winged helix" evidence="4">
    <location>
        <begin position="381"/>
        <end position="440"/>
    </location>
</feature>
<dbReference type="PANTHER" id="PTHR23155:SF1185">
    <property type="entry name" value="DISEASE RESISTANCE RPP8-LIKE PROTEIN 3-RELATED"/>
    <property type="match status" value="1"/>
</dbReference>
<dbReference type="Pfam" id="PF23598">
    <property type="entry name" value="LRR_14"/>
    <property type="match status" value="1"/>
</dbReference>
<feature type="domain" description="Disease resistance R13L4/SHOC-2-like LRR" evidence="5">
    <location>
        <begin position="519"/>
        <end position="772"/>
    </location>
</feature>
<dbReference type="GO" id="GO:0043531">
    <property type="term" value="F:ADP binding"/>
    <property type="evidence" value="ECO:0007669"/>
    <property type="project" value="InterPro"/>
</dbReference>
<evidence type="ECO:0000256" key="1">
    <source>
        <dbReference type="ARBA" id="ARBA00022737"/>
    </source>
</evidence>
<proteinExistence type="predicted"/>
<evidence type="ECO:0000259" key="5">
    <source>
        <dbReference type="Pfam" id="PF23598"/>
    </source>
</evidence>
<evidence type="ECO:0000313" key="6">
    <source>
        <dbReference type="EMBL" id="KDO62564.1"/>
    </source>
</evidence>
<dbReference type="PANTHER" id="PTHR23155">
    <property type="entry name" value="DISEASE RESISTANCE PROTEIN RP"/>
    <property type="match status" value="1"/>
</dbReference>
<dbReference type="InterPro" id="IPR036388">
    <property type="entry name" value="WH-like_DNA-bd_sf"/>
</dbReference>
<dbReference type="Proteomes" id="UP000027120">
    <property type="component" value="Unassembled WGS sequence"/>
</dbReference>
<dbReference type="InterPro" id="IPR032675">
    <property type="entry name" value="LRR_dom_sf"/>
</dbReference>
<sequence length="824" mass="94804">MHINFRLFSERLRRVLAGEEVTLPDAAKQPIQNLHAEVEIVTSWLSEFEDDISLLLFEKMAEEESHDPDLATVMDEINWFTYESEKVIDTFINSITQQKTQSSCSKDIFDALQGLQSRITDIKQRMQQLKHMDSKIIDRIKTSKAEAGISSSSKSRDTVGLDDRMEELLDLLIEGPPQLSVVAILDSIGLDKTAFAGEAYNSSYVKHYFDCHAWITEPYSNEYDADQILDIVIKFLMPSSRLSEIMDKNYEMKKIILHEYLMTKRYLIVIDDVWSIDMWDVIQEILPDNQNGSRVLITLTDIRIIISFQFEDGENMRLDLVPTGGPLRATYKGRPFLILYHGSISLEENIREAVETPLGLRYIKCLMLPFCLKPCFIYLSVFPAHQEISTRQLYQLWIAEGFIPDNSEATAESYLEQLIKEGFVEAKKRKAGGTINTCSIPGRWRPVLHTVPYMVEFICSPFMDPKGKSPKKAKRLNAVEREGDFACLDDYDSQLHSLLCCSPETRHLDPIDWEKFCGMFKLLRVLDLGSLVLIQYPSGIENLFLLRYLKLNIPSLNSLPSSLLSNLLNLYTLDMPFSYIDHTADEFWKMNKLRHLNFGSITLPAHPGKFCGSLENLNFISALHPCCCTEDILGRLPNLRNLRIRGDLSYNQSLLSKSLCRLSCLESLKLANESKMPRLSKIVLAEYLFPHSLTHLSFSNTDLMDDPMPTLEKLPLLQVLKLKQNSYSGRKLTCGSYGFPNLKVLHLKSMLWLEEWTMGNAAMPKLECLIINPCAYLKKMPEQLWYIKSLNKFDCWWPQPELRQKLREFEDKEQCGIQLYPYGI</sequence>
<evidence type="ECO:0000259" key="3">
    <source>
        <dbReference type="Pfam" id="PF00931"/>
    </source>
</evidence>
<dbReference type="EMBL" id="KK784919">
    <property type="protein sequence ID" value="KDO62565.1"/>
    <property type="molecule type" value="Genomic_DNA"/>
</dbReference>
<organism evidence="6 7">
    <name type="scientific">Citrus sinensis</name>
    <name type="common">Sweet orange</name>
    <name type="synonym">Citrus aurantium var. sinensis</name>
    <dbReference type="NCBI Taxonomy" id="2711"/>
    <lineage>
        <taxon>Eukaryota</taxon>
        <taxon>Viridiplantae</taxon>
        <taxon>Streptophyta</taxon>
        <taxon>Embryophyta</taxon>
        <taxon>Tracheophyta</taxon>
        <taxon>Spermatophyta</taxon>
        <taxon>Magnoliopsida</taxon>
        <taxon>eudicotyledons</taxon>
        <taxon>Gunneridae</taxon>
        <taxon>Pentapetalae</taxon>
        <taxon>rosids</taxon>
        <taxon>malvids</taxon>
        <taxon>Sapindales</taxon>
        <taxon>Rutaceae</taxon>
        <taxon>Aurantioideae</taxon>
        <taxon>Citrus</taxon>
    </lineage>
</organism>
<dbReference type="InterPro" id="IPR058922">
    <property type="entry name" value="WHD_DRP"/>
</dbReference>
<dbReference type="InterPro" id="IPR027417">
    <property type="entry name" value="P-loop_NTPase"/>
</dbReference>
<dbReference type="STRING" id="2711.A0A067F591"/>
<reference evidence="6 7" key="1">
    <citation type="submission" date="2014-04" db="EMBL/GenBank/DDBJ databases">
        <authorList>
            <consortium name="International Citrus Genome Consortium"/>
            <person name="Gmitter F."/>
            <person name="Chen C."/>
            <person name="Farmerie W."/>
            <person name="Harkins T."/>
            <person name="Desany B."/>
            <person name="Mohiuddin M."/>
            <person name="Kodira C."/>
            <person name="Borodovsky M."/>
            <person name="Lomsadze A."/>
            <person name="Burns P."/>
            <person name="Jenkins J."/>
            <person name="Prochnik S."/>
            <person name="Shu S."/>
            <person name="Chapman J."/>
            <person name="Pitluck S."/>
            <person name="Schmutz J."/>
            <person name="Rokhsar D."/>
        </authorList>
    </citation>
    <scope>NUCLEOTIDE SEQUENCE</scope>
</reference>
<dbReference type="SUPFAM" id="SSF52058">
    <property type="entry name" value="L domain-like"/>
    <property type="match status" value="1"/>
</dbReference>
<evidence type="ECO:0000313" key="7">
    <source>
        <dbReference type="Proteomes" id="UP000027120"/>
    </source>
</evidence>
<dbReference type="GO" id="GO:0006952">
    <property type="term" value="P:defense response"/>
    <property type="evidence" value="ECO:0007669"/>
    <property type="project" value="UniProtKB-KW"/>
</dbReference>